<dbReference type="Proteomes" id="UP000184139">
    <property type="component" value="Unassembled WGS sequence"/>
</dbReference>
<accession>A0A1M5S655</accession>
<feature type="domain" description="Mor transcription activator" evidence="1">
    <location>
        <begin position="37"/>
        <end position="101"/>
    </location>
</feature>
<reference evidence="2 3" key="1">
    <citation type="submission" date="2016-11" db="EMBL/GenBank/DDBJ databases">
        <authorList>
            <person name="Jaros S."/>
            <person name="Januszkiewicz K."/>
            <person name="Wedrychowicz H."/>
        </authorList>
    </citation>
    <scope>NUCLEOTIDE SEQUENCE [LARGE SCALE GENOMIC DNA]</scope>
    <source>
        <strain evidence="2 3">DSM 9705</strain>
    </source>
</reference>
<dbReference type="InterPro" id="IPR014875">
    <property type="entry name" value="Mor_transcription_activator"/>
</dbReference>
<evidence type="ECO:0000259" key="1">
    <source>
        <dbReference type="Pfam" id="PF08765"/>
    </source>
</evidence>
<gene>
    <name evidence="2" type="ORF">SAMN02745124_00173</name>
</gene>
<dbReference type="Gene3D" id="1.10.10.60">
    <property type="entry name" value="Homeodomain-like"/>
    <property type="match status" value="1"/>
</dbReference>
<keyword evidence="3" id="KW-1185">Reference proteome</keyword>
<dbReference type="EMBL" id="FQXS01000001">
    <property type="protein sequence ID" value="SHH33758.1"/>
    <property type="molecule type" value="Genomic_DNA"/>
</dbReference>
<dbReference type="STRING" id="1121409.SAMN02745124_00173"/>
<organism evidence="2 3">
    <name type="scientific">Desulfofustis glycolicus DSM 9705</name>
    <dbReference type="NCBI Taxonomy" id="1121409"/>
    <lineage>
        <taxon>Bacteria</taxon>
        <taxon>Pseudomonadati</taxon>
        <taxon>Thermodesulfobacteriota</taxon>
        <taxon>Desulfobulbia</taxon>
        <taxon>Desulfobulbales</taxon>
        <taxon>Desulfocapsaceae</taxon>
        <taxon>Desulfofustis</taxon>
    </lineage>
</organism>
<evidence type="ECO:0000313" key="2">
    <source>
        <dbReference type="EMBL" id="SHH33758.1"/>
    </source>
</evidence>
<evidence type="ECO:0000313" key="3">
    <source>
        <dbReference type="Proteomes" id="UP000184139"/>
    </source>
</evidence>
<dbReference type="SUPFAM" id="SSF46689">
    <property type="entry name" value="Homeodomain-like"/>
    <property type="match status" value="1"/>
</dbReference>
<name>A0A1M5S655_9BACT</name>
<proteinExistence type="predicted"/>
<dbReference type="AlphaFoldDB" id="A0A1M5S655"/>
<protein>
    <submittedName>
        <fullName evidence="2">Mor transcription activator family protein</fullName>
    </submittedName>
</protein>
<dbReference type="Pfam" id="PF08765">
    <property type="entry name" value="Mor"/>
    <property type="match status" value="1"/>
</dbReference>
<sequence length="116" mass="13178">MKREIIHIPPEHLPSIDELPGDLVLLARGIEAYRPGQGVAMALFLSQVFAGIGVYIRNADDFFRRIRDRAIRRDYDAGARVKELALKNRLSTRRIEQILAEPPSPAESADRQLKLF</sequence>
<dbReference type="RefSeq" id="WP_073372939.1">
    <property type="nucleotide sequence ID" value="NZ_FQXS01000001.1"/>
</dbReference>
<dbReference type="InterPro" id="IPR009057">
    <property type="entry name" value="Homeodomain-like_sf"/>
</dbReference>
<dbReference type="OrthoDB" id="5435401at2"/>